<dbReference type="InterPro" id="IPR011032">
    <property type="entry name" value="GroES-like_sf"/>
</dbReference>
<dbReference type="Gene3D" id="3.40.50.300">
    <property type="entry name" value="P-loop containing nucleotide triphosphate hydrolases"/>
    <property type="match status" value="1"/>
</dbReference>
<evidence type="ECO:0000259" key="1">
    <source>
        <dbReference type="Pfam" id="PF00107"/>
    </source>
</evidence>
<dbReference type="SUPFAM" id="SSF51735">
    <property type="entry name" value="NAD(P)-binding Rossmann-fold domains"/>
    <property type="match status" value="1"/>
</dbReference>
<evidence type="ECO:0000259" key="3">
    <source>
        <dbReference type="Pfam" id="PF08240"/>
    </source>
</evidence>
<dbReference type="Gene3D" id="3.90.180.10">
    <property type="entry name" value="Medium-chain alcohol dehydrogenases, catalytic domain"/>
    <property type="match status" value="1"/>
</dbReference>
<dbReference type="SUPFAM" id="SSF50129">
    <property type="entry name" value="GroES-like"/>
    <property type="match status" value="1"/>
</dbReference>
<dbReference type="InterPro" id="IPR006076">
    <property type="entry name" value="FAD-dep_OxRdtase"/>
</dbReference>
<evidence type="ECO:0000313" key="5">
    <source>
        <dbReference type="Proteomes" id="UP001642484"/>
    </source>
</evidence>
<dbReference type="PANTHER" id="PTHR32046">
    <property type="entry name" value="G DOMAIN-CONTAINING PROTEIN"/>
    <property type="match status" value="1"/>
</dbReference>
<dbReference type="SUPFAM" id="SSF52540">
    <property type="entry name" value="P-loop containing nucleoside triphosphate hydrolases"/>
    <property type="match status" value="1"/>
</dbReference>
<protein>
    <submittedName>
        <fullName evidence="4">Uncharacterized protein</fullName>
    </submittedName>
</protein>
<dbReference type="SUPFAM" id="SSF53474">
    <property type="entry name" value="alpha/beta-Hydrolases"/>
    <property type="match status" value="1"/>
</dbReference>
<evidence type="ECO:0000313" key="4">
    <source>
        <dbReference type="EMBL" id="CAK9116420.1"/>
    </source>
</evidence>
<dbReference type="Gene3D" id="3.40.50.1820">
    <property type="entry name" value="alpha/beta hydrolase"/>
    <property type="match status" value="1"/>
</dbReference>
<reference evidence="4 5" key="1">
    <citation type="submission" date="2024-02" db="EMBL/GenBank/DDBJ databases">
        <authorList>
            <person name="Chen Y."/>
            <person name="Shah S."/>
            <person name="Dougan E. K."/>
            <person name="Thang M."/>
            <person name="Chan C."/>
        </authorList>
    </citation>
    <scope>NUCLEOTIDE SEQUENCE [LARGE SCALE GENOMIC DNA]</scope>
</reference>
<dbReference type="SUPFAM" id="SSF51905">
    <property type="entry name" value="FAD/NAD(P)-binding domain"/>
    <property type="match status" value="1"/>
</dbReference>
<gene>
    <name evidence="4" type="ORF">CCMP2556_LOCUS54012</name>
</gene>
<dbReference type="Pfam" id="PF01266">
    <property type="entry name" value="DAO"/>
    <property type="match status" value="1"/>
</dbReference>
<dbReference type="Gene3D" id="3.50.50.60">
    <property type="entry name" value="FAD/NAD(P)-binding domain"/>
    <property type="match status" value="1"/>
</dbReference>
<feature type="domain" description="FAD dependent oxidoreductase" evidence="2">
    <location>
        <begin position="1351"/>
        <end position="1553"/>
    </location>
</feature>
<accession>A0ABP0SW44</accession>
<dbReference type="InterPro" id="IPR036291">
    <property type="entry name" value="NAD(P)-bd_dom_sf"/>
</dbReference>
<evidence type="ECO:0000259" key="2">
    <source>
        <dbReference type="Pfam" id="PF01266"/>
    </source>
</evidence>
<name>A0ABP0SW44_9DINO</name>
<dbReference type="PANTHER" id="PTHR32046:SF14">
    <property type="match status" value="1"/>
</dbReference>
<feature type="domain" description="Alcohol dehydrogenase-like C-terminal" evidence="1">
    <location>
        <begin position="226"/>
        <end position="352"/>
    </location>
</feature>
<dbReference type="InterPro" id="IPR013154">
    <property type="entry name" value="ADH-like_N"/>
</dbReference>
<sequence length="1740" mass="193670">MDKKEMDALLNEMIWSSWVDPHDAVVNFHRPEMFGKLILKSGHEHESFAAARLLGSKVLRVLRSPKLLLDDCPPGSLLIRVKYASLCGSDFPFFRRRPSSSLGSLYWDRDGFCGHEAIGVVLDSRSDRFAIGDAVLALPSSYFKAHASSRAEWFDENVHNVLLENMPVRGGFAEIFTSHELYAYKISECVPRMLLAQALGSLLCMLRRLGSLIGQTVVILGQGQNGLMTTRLLSQMCLRHLIAVEPLEFRRRQARRFGAGRAVAPGEALTAVKAVAPKGADLVLEMVGHNQETINEALDLVRSGGTVVAFGVPDDPVYNFHYGKFFRKNVTLMASVFPDPGVDFPAAVELLETGRFDTEGIITHTFPLVEIQKAFTLATEYQDDVIKDAIIIGAGVIGNSIALELSRNGWQRPKDVEHGMSKDEQQDEQEKLLRVLDTMHDKSSEASTDFEPCKPPEELVDFLKKKNLEMYASDMCNHENDNYGQVGMLMAMEPVDLMDVAVDCNFAKEDRKKLGELVMEERHRKLAAPSVGGDLFNELKGMDCIRVDQREGLQVAYVPFKEVQVKDYMYSFGEGIEPREHRCLLRVMDAQIPRAHVEEDIAKEMVVLVVGQTGAGKSTQIDGMLNFVLGIKWEEGIRFKVVDELQTVTQQSLQTGGAASQTDAITAYKIPAVKGSPVQSKVTIVDTPGFGDTRGLHFDHKIVDQMKKFFNDMSDHVDILTGVCFVAPASAARLTESQQYVWNAILGLFGKDIAENILLCFTFADGEKPQALEAVKAGNIPMKEFFKFNNSALFVDPSSPATDAVSKLFWDMGQQSMSEFFNSLAHMSPKSLHLSKQVMDEREQLEASLESLGPQVKITLGIVNSFVEQAEQFATYDATMKNSENFKVTVKVPMCRKHPTSMNTTSCTTCQTTCHKNCIFANDDDKARCCVMDQNGQCKLCPRKCHWTQHQNHPFIYEFYEVEEVRTLDDLKNRYDAANQGKLDKEKIMKGLENDMNQSQLALVELIFRMKRCRERLNEIAMRPFTMPSGEYLQQMIENEKNNQQPGWQSRIAALHKLKEHGRLLKDAEDPEFSTNLLATEGYTYFENWEDHIGLKDELSYGLRLPQPLGAVRLFSWTSKADVGTVLILHGMEDDWLGNNGSEGLVPGGAAEIAQSLHEKGFSVVLLDSFFDGRRERLLEEGIDRRVSDTLAAIAFLESRNFPSPFHLYGKSEGSWAVLRLLTAPERGGRVASEAKWAKGCLSSCLCDLAGVDGSDPEEESLLAALEKTPQPPLLLLADMSSKHVAQRVAEAAAQGARAIEDREKLTHGTCKVVGYVGERGQLLCILRRYACDDAMHRCRDAIDDPPGGLARLRRCGALVLRSPQSQLFLERVVASHEAVGLPFEHWSSEEIQQRLAFDMQRYGPQVRIDDESFGEPTGAPLGDGVYFPTTGYVSDPMLAACNLQAAAEATGNAQFSFGQTVTEILQRNGRVAGVRCGTEELEAPVVVNVAGPHSSQITGMALGEKHDMTISTRPMRQEVAYVASPPEVSWDDGGEGLVCTDMDAGVYFRPFPELNGRSRPQDLVVRSFQIGAQARSGWQDLGGECGTFLRRELPHLPLRSRGGVSRQGAGILDRSVDQSGLSIGLADPYVAAARSRERSRLCGLLRCHGGLGANLRQVSFARFLHGHWHQRKSVQECGRGRPADARAHRGWGVWPRYRCKALGFPNEEDTLWRQHQQQHLFAEARAFADERFRFGVKES</sequence>
<dbReference type="InterPro" id="IPR027417">
    <property type="entry name" value="P-loop_NTPase"/>
</dbReference>
<dbReference type="Pfam" id="PF08240">
    <property type="entry name" value="ADH_N"/>
    <property type="match status" value="1"/>
</dbReference>
<dbReference type="Proteomes" id="UP001642484">
    <property type="component" value="Unassembled WGS sequence"/>
</dbReference>
<dbReference type="Pfam" id="PF00107">
    <property type="entry name" value="ADH_zinc_N"/>
    <property type="match status" value="1"/>
</dbReference>
<dbReference type="EMBL" id="CAXAMN010028384">
    <property type="protein sequence ID" value="CAK9116420.1"/>
    <property type="molecule type" value="Genomic_DNA"/>
</dbReference>
<organism evidence="4 5">
    <name type="scientific">Durusdinium trenchii</name>
    <dbReference type="NCBI Taxonomy" id="1381693"/>
    <lineage>
        <taxon>Eukaryota</taxon>
        <taxon>Sar</taxon>
        <taxon>Alveolata</taxon>
        <taxon>Dinophyceae</taxon>
        <taxon>Suessiales</taxon>
        <taxon>Symbiodiniaceae</taxon>
        <taxon>Durusdinium</taxon>
    </lineage>
</organism>
<dbReference type="InterPro" id="IPR013149">
    <property type="entry name" value="ADH-like_C"/>
</dbReference>
<feature type="domain" description="Alcohol dehydrogenase-like N-terminal" evidence="3">
    <location>
        <begin position="74"/>
        <end position="186"/>
    </location>
</feature>
<dbReference type="Gene3D" id="3.30.9.10">
    <property type="entry name" value="D-Amino Acid Oxidase, subunit A, domain 2"/>
    <property type="match status" value="1"/>
</dbReference>
<dbReference type="InterPro" id="IPR036188">
    <property type="entry name" value="FAD/NAD-bd_sf"/>
</dbReference>
<dbReference type="InterPro" id="IPR029058">
    <property type="entry name" value="AB_hydrolase_fold"/>
</dbReference>
<proteinExistence type="predicted"/>
<keyword evidence="5" id="KW-1185">Reference proteome</keyword>
<dbReference type="Gene3D" id="3.40.50.720">
    <property type="entry name" value="NAD(P)-binding Rossmann-like Domain"/>
    <property type="match status" value="1"/>
</dbReference>
<comment type="caution">
    <text evidence="4">The sequence shown here is derived from an EMBL/GenBank/DDBJ whole genome shotgun (WGS) entry which is preliminary data.</text>
</comment>